<dbReference type="GO" id="GO:0043023">
    <property type="term" value="F:ribosomal large subunit binding"/>
    <property type="evidence" value="ECO:0007669"/>
    <property type="project" value="TreeGrafter"/>
</dbReference>
<evidence type="ECO:0000313" key="11">
    <source>
        <dbReference type="Proteomes" id="UP001201812"/>
    </source>
</evidence>
<dbReference type="EMBL" id="JAKKPZ010000303">
    <property type="protein sequence ID" value="KAI1696846.1"/>
    <property type="molecule type" value="Genomic_DNA"/>
</dbReference>
<dbReference type="InterPro" id="IPR051608">
    <property type="entry name" value="RQC_Subunit_NEMF"/>
</dbReference>
<gene>
    <name evidence="10" type="ORF">DdX_18829</name>
</gene>
<dbReference type="Pfam" id="PF05833">
    <property type="entry name" value="NFACT_N"/>
    <property type="match status" value="1"/>
</dbReference>
<dbReference type="GO" id="GO:0005634">
    <property type="term" value="C:nucleus"/>
    <property type="evidence" value="ECO:0007669"/>
    <property type="project" value="UniProtKB-SubCell"/>
</dbReference>
<keyword evidence="6" id="KW-0539">Nucleus</keyword>
<feature type="domain" description="NFACT protein C-terminal" evidence="9">
    <location>
        <begin position="845"/>
        <end position="936"/>
    </location>
</feature>
<dbReference type="PANTHER" id="PTHR15239:SF6">
    <property type="entry name" value="RIBOSOME QUALITY CONTROL COMPLEX SUBUNIT NEMF"/>
    <property type="match status" value="1"/>
</dbReference>
<evidence type="ECO:0000256" key="2">
    <source>
        <dbReference type="ARBA" id="ARBA00004496"/>
    </source>
</evidence>
<dbReference type="GO" id="GO:0000049">
    <property type="term" value="F:tRNA binding"/>
    <property type="evidence" value="ECO:0007669"/>
    <property type="project" value="TreeGrafter"/>
</dbReference>
<reference evidence="10" key="1">
    <citation type="submission" date="2022-01" db="EMBL/GenBank/DDBJ databases">
        <title>Genome Sequence Resource for Two Populations of Ditylenchus destructor, the Migratory Endoparasitic Phytonematode.</title>
        <authorList>
            <person name="Zhang H."/>
            <person name="Lin R."/>
            <person name="Xie B."/>
        </authorList>
    </citation>
    <scope>NUCLEOTIDE SEQUENCE</scope>
    <source>
        <strain evidence="10">BazhouSP</strain>
    </source>
</reference>
<feature type="region of interest" description="Disordered" evidence="7">
    <location>
        <begin position="726"/>
        <end position="855"/>
    </location>
</feature>
<dbReference type="Pfam" id="PF11923">
    <property type="entry name" value="NFACT-C"/>
    <property type="match status" value="1"/>
</dbReference>
<evidence type="ECO:0000259" key="8">
    <source>
        <dbReference type="Pfam" id="PF05670"/>
    </source>
</evidence>
<proteinExistence type="inferred from homology"/>
<protein>
    <submittedName>
        <fullName evidence="10">Nuclear export mediator factor NEMF</fullName>
    </submittedName>
</protein>
<evidence type="ECO:0000259" key="9">
    <source>
        <dbReference type="Pfam" id="PF11923"/>
    </source>
</evidence>
<feature type="domain" description="NFACT RNA-binding" evidence="8">
    <location>
        <begin position="490"/>
        <end position="602"/>
    </location>
</feature>
<sequence length="945" mass="107363">MKSKFATIDLCAVIHDLRELISMRVVNVYDVNSKTYIIKFQKPNEKAFILFESGIRIHRTTYDWPKAMFPSGFSMKFRKHINQKRLTNVSQVGIDRIIDLQFGDDERICHVIVELYDRGNVVLTDHNYVILNILRPRTDADTDVRFSVRERYPLENARQENFLPSAENIGLFLENGKKGELLKRYLVRQSPFSSQLLDHALAVIGFPANAQIGVHVTNSEEDVKKVSDALALADKISKEITENKCTGYISYTTLERDGGKVSESYQEYYPFDFCQYRQDAKFHVLELPSFSEAVDKFYSSIDSQKAEQRIMAVEKDASRKLDNIKKDHEHRVKALEEVQVIQERRGEYLQYNRDLVEQALLLTRTALANKMSWDEVKVWLDQVAQKGVEAAKRIVKLDFNSNSVTMRLSNPYEEDEEALNVDIDIGLTADQNVRKYFGEKKSASVKQYKTVSASSKALKSAQLKMKSTVDQAKTRSSHMIHARKRFWFEKFYWFISSDSYLIIAGRDAQQNELLVKRYLRPGDIYVHAEIAGAASVIIRNRNNKDDAPPPRTLNEAGTMAICFSSAWEAKVVINAWWVRHDQVSRTAQTGEYLPSGSFMIRGKKNFLPSCQLQLGFGLLFRMDDETMERRKQALATSSTTDDDPHPVEPATADDDVSLEGSEEDKDESEDEEEQNEAPDEFPDVEVNLKSMHLSGNADDANEYSVINLAPVQKVVKKTETEKYLESKLQAPKAAGEQQQNNATSKPMTKRQKHKLEKIRKKYKDQDEEERQIRMELLHGSTENNQKDTEQKKTVAKPKPSKTDNPEGSSGKPPGKEKVEKEQQPPAEDVDDEDEAGAESTQMDDEVPLMDSLTSAPGPEDGVLFTVPVCAPYSSMQKFKYKVKVTPGTGKRGKAVKMALALFMREKVATPAEKMLIKNLTTDDHVAQNLPGKVRVSAPMLNTKVK</sequence>
<evidence type="ECO:0000256" key="3">
    <source>
        <dbReference type="ARBA" id="ARBA00008318"/>
    </source>
</evidence>
<dbReference type="AlphaFoldDB" id="A0AAD4QXX4"/>
<feature type="compositionally biased region" description="Basic residues" evidence="7">
    <location>
        <begin position="747"/>
        <end position="762"/>
    </location>
</feature>
<comment type="caution">
    <text evidence="10">The sequence shown here is derived from an EMBL/GenBank/DDBJ whole genome shotgun (WGS) entry which is preliminary data.</text>
</comment>
<keyword evidence="5" id="KW-0175">Coiled coil</keyword>
<comment type="similarity">
    <text evidence="3">Belongs to the NEMF family.</text>
</comment>
<feature type="compositionally biased region" description="Acidic residues" evidence="7">
    <location>
        <begin position="651"/>
        <end position="683"/>
    </location>
</feature>
<evidence type="ECO:0000256" key="4">
    <source>
        <dbReference type="ARBA" id="ARBA00022490"/>
    </source>
</evidence>
<dbReference type="Proteomes" id="UP001201812">
    <property type="component" value="Unassembled WGS sequence"/>
</dbReference>
<accession>A0AAD4QXX4</accession>
<organism evidence="10 11">
    <name type="scientific">Ditylenchus destructor</name>
    <dbReference type="NCBI Taxonomy" id="166010"/>
    <lineage>
        <taxon>Eukaryota</taxon>
        <taxon>Metazoa</taxon>
        <taxon>Ecdysozoa</taxon>
        <taxon>Nematoda</taxon>
        <taxon>Chromadorea</taxon>
        <taxon>Rhabditida</taxon>
        <taxon>Tylenchina</taxon>
        <taxon>Tylenchomorpha</taxon>
        <taxon>Sphaerularioidea</taxon>
        <taxon>Anguinidae</taxon>
        <taxon>Anguininae</taxon>
        <taxon>Ditylenchus</taxon>
    </lineage>
</organism>
<feature type="region of interest" description="Disordered" evidence="7">
    <location>
        <begin position="630"/>
        <end position="683"/>
    </location>
</feature>
<dbReference type="FunFam" id="2.30.310.10:FF:000001">
    <property type="entry name" value="Nuclear export mediator factor Nemf"/>
    <property type="match status" value="1"/>
</dbReference>
<keyword evidence="11" id="KW-1185">Reference proteome</keyword>
<dbReference type="GO" id="GO:0072344">
    <property type="term" value="P:rescue of stalled ribosome"/>
    <property type="evidence" value="ECO:0007669"/>
    <property type="project" value="TreeGrafter"/>
</dbReference>
<feature type="compositionally biased region" description="Acidic residues" evidence="7">
    <location>
        <begin position="827"/>
        <end position="847"/>
    </location>
</feature>
<dbReference type="GO" id="GO:1990116">
    <property type="term" value="P:ribosome-associated ubiquitin-dependent protein catabolic process"/>
    <property type="evidence" value="ECO:0007669"/>
    <property type="project" value="TreeGrafter"/>
</dbReference>
<evidence type="ECO:0000256" key="6">
    <source>
        <dbReference type="ARBA" id="ARBA00023242"/>
    </source>
</evidence>
<feature type="compositionally biased region" description="Polar residues" evidence="7">
    <location>
        <begin position="736"/>
        <end position="746"/>
    </location>
</feature>
<dbReference type="GO" id="GO:1990112">
    <property type="term" value="C:RQC complex"/>
    <property type="evidence" value="ECO:0007669"/>
    <property type="project" value="TreeGrafter"/>
</dbReference>
<evidence type="ECO:0000313" key="10">
    <source>
        <dbReference type="EMBL" id="KAI1696846.1"/>
    </source>
</evidence>
<evidence type="ECO:0000256" key="5">
    <source>
        <dbReference type="ARBA" id="ARBA00023054"/>
    </source>
</evidence>
<dbReference type="Gene3D" id="2.30.310.10">
    <property type="entry name" value="ibrinogen binding protein from staphylococcus aureus domain"/>
    <property type="match status" value="1"/>
</dbReference>
<dbReference type="InterPro" id="IPR008532">
    <property type="entry name" value="NFACT_RNA-bd"/>
</dbReference>
<dbReference type="GO" id="GO:0005737">
    <property type="term" value="C:cytoplasm"/>
    <property type="evidence" value="ECO:0007669"/>
    <property type="project" value="UniProtKB-SubCell"/>
</dbReference>
<comment type="subcellular location">
    <subcellularLocation>
        <location evidence="2">Cytoplasm</location>
    </subcellularLocation>
    <subcellularLocation>
        <location evidence="1">Nucleus</location>
    </subcellularLocation>
</comment>
<dbReference type="Pfam" id="PF05670">
    <property type="entry name" value="NFACT-R_1"/>
    <property type="match status" value="1"/>
</dbReference>
<name>A0AAD4QXX4_9BILA</name>
<evidence type="ECO:0000256" key="1">
    <source>
        <dbReference type="ARBA" id="ARBA00004123"/>
    </source>
</evidence>
<evidence type="ECO:0000256" key="7">
    <source>
        <dbReference type="SAM" id="MobiDB-lite"/>
    </source>
</evidence>
<dbReference type="PANTHER" id="PTHR15239">
    <property type="entry name" value="NUCLEAR EXPORT MEDIATOR FACTOR NEMF"/>
    <property type="match status" value="1"/>
</dbReference>
<dbReference type="InterPro" id="IPR021846">
    <property type="entry name" value="NFACT-C"/>
</dbReference>
<keyword evidence="4" id="KW-0963">Cytoplasm</keyword>
<feature type="compositionally biased region" description="Basic and acidic residues" evidence="7">
    <location>
        <begin position="813"/>
        <end position="822"/>
    </location>
</feature>